<dbReference type="Proteomes" id="UP000192445">
    <property type="component" value="Chromosome"/>
</dbReference>
<feature type="compositionally biased region" description="Basic and acidic residues" evidence="1">
    <location>
        <begin position="93"/>
        <end position="112"/>
    </location>
</feature>
<dbReference type="Gene3D" id="3.30.750.24">
    <property type="entry name" value="STAS domain"/>
    <property type="match status" value="1"/>
</dbReference>
<feature type="domain" description="STAS" evidence="2">
    <location>
        <begin position="219"/>
        <end position="321"/>
    </location>
</feature>
<feature type="compositionally biased region" description="Basic residues" evidence="1">
    <location>
        <begin position="44"/>
        <end position="53"/>
    </location>
</feature>
<accession>A0A1V0UEK4</accession>
<reference evidence="3 4" key="1">
    <citation type="submission" date="2017-03" db="EMBL/GenBank/DDBJ databases">
        <title>Complete Genome Sequence of a natural compounds producer, Streptomyces violaceus S21.</title>
        <authorList>
            <person name="Zhong C."/>
            <person name="Zhao Z."/>
            <person name="Fu J."/>
            <person name="Zong G."/>
            <person name="Qin R."/>
            <person name="Cao G."/>
        </authorList>
    </citation>
    <scope>NUCLEOTIDE SEQUENCE [LARGE SCALE GENOMIC DNA]</scope>
    <source>
        <strain evidence="3 4">S21</strain>
    </source>
</reference>
<dbReference type="AlphaFoldDB" id="A0A1V0UEK4"/>
<feature type="region of interest" description="Disordered" evidence="1">
    <location>
        <begin position="1"/>
        <end position="135"/>
    </location>
</feature>
<proteinExistence type="predicted"/>
<dbReference type="KEGG" id="svu:B1H20_20925"/>
<dbReference type="OrthoDB" id="4330281at2"/>
<feature type="compositionally biased region" description="Basic and acidic residues" evidence="1">
    <location>
        <begin position="65"/>
        <end position="75"/>
    </location>
</feature>
<evidence type="ECO:0000313" key="3">
    <source>
        <dbReference type="EMBL" id="ARF63561.1"/>
    </source>
</evidence>
<dbReference type="CDD" id="cd07043">
    <property type="entry name" value="STAS_anti-anti-sigma_factors"/>
    <property type="match status" value="1"/>
</dbReference>
<gene>
    <name evidence="3" type="ORF">B1H20_20925</name>
</gene>
<name>A0A1V0UEK4_STRVN</name>
<feature type="compositionally biased region" description="Basic and acidic residues" evidence="1">
    <location>
        <begin position="177"/>
        <end position="186"/>
    </location>
</feature>
<organism evidence="3 4">
    <name type="scientific">Streptomyces violaceoruber</name>
    <dbReference type="NCBI Taxonomy" id="1935"/>
    <lineage>
        <taxon>Bacteria</taxon>
        <taxon>Bacillati</taxon>
        <taxon>Actinomycetota</taxon>
        <taxon>Actinomycetes</taxon>
        <taxon>Kitasatosporales</taxon>
        <taxon>Streptomycetaceae</taxon>
        <taxon>Streptomyces</taxon>
        <taxon>Streptomyces violaceoruber group</taxon>
    </lineage>
</organism>
<dbReference type="InterPro" id="IPR058548">
    <property type="entry name" value="MlaB-like_STAS"/>
</dbReference>
<dbReference type="PROSITE" id="PS50801">
    <property type="entry name" value="STAS"/>
    <property type="match status" value="1"/>
</dbReference>
<dbReference type="InterPro" id="IPR036513">
    <property type="entry name" value="STAS_dom_sf"/>
</dbReference>
<evidence type="ECO:0000256" key="1">
    <source>
        <dbReference type="SAM" id="MobiDB-lite"/>
    </source>
</evidence>
<evidence type="ECO:0000259" key="2">
    <source>
        <dbReference type="PROSITE" id="PS50801"/>
    </source>
</evidence>
<dbReference type="SUPFAM" id="SSF52091">
    <property type="entry name" value="SpoIIaa-like"/>
    <property type="match status" value="1"/>
</dbReference>
<feature type="compositionally biased region" description="Low complexity" evidence="1">
    <location>
        <begin position="54"/>
        <end position="63"/>
    </location>
</feature>
<feature type="compositionally biased region" description="Low complexity" evidence="1">
    <location>
        <begin position="76"/>
        <end position="92"/>
    </location>
</feature>
<evidence type="ECO:0000313" key="4">
    <source>
        <dbReference type="Proteomes" id="UP000192445"/>
    </source>
</evidence>
<dbReference type="Pfam" id="PF13466">
    <property type="entry name" value="STAS_2"/>
    <property type="match status" value="1"/>
</dbReference>
<sequence length="321" mass="33123">MGAWRGLRSRGASAGPVGEGGPGGREGRRRPSGPGGAGPAGRGTRARKTRGRALTRGDASVRAGARRDAVGDGRRCGAVRSGSGSGAEGEAAQARRAERLRRGERVRRGERDRRRHARASGGHRGGCRRPRASTGCAGDAAEIDVEALHQKAIDCHGRCSSTAFPARTRRPPGSETPRARSVDRSRGIRGPRAGGAGGYGECRCVRGVDVSAALETVGDGVVLIRVRGNLDSWDGTAGMADALAAATTGEGRLTVVDLSGVGFADSTALHALLDGLREHESAGRRLVLAGPLSVNVRRLFEVTGTSDAFRFAADVETAIAG</sequence>
<feature type="region of interest" description="Disordered" evidence="1">
    <location>
        <begin position="163"/>
        <end position="194"/>
    </location>
</feature>
<dbReference type="STRING" id="1935.B1H20_20925"/>
<dbReference type="EMBL" id="CP020570">
    <property type="protein sequence ID" value="ARF63561.1"/>
    <property type="molecule type" value="Genomic_DNA"/>
</dbReference>
<protein>
    <recommendedName>
        <fullName evidence="2">STAS domain-containing protein</fullName>
    </recommendedName>
</protein>
<dbReference type="InterPro" id="IPR002645">
    <property type="entry name" value="STAS_dom"/>
</dbReference>